<dbReference type="RefSeq" id="XP_062707347.1">
    <property type="nucleotide sequence ID" value="XM_062851363.1"/>
</dbReference>
<evidence type="ECO:0000259" key="3">
    <source>
        <dbReference type="Pfam" id="PF05422"/>
    </source>
</evidence>
<dbReference type="InterPro" id="IPR008828">
    <property type="entry name" value="Sin1/Avo1"/>
</dbReference>
<dbReference type="PANTHER" id="PTHR13335:SF1">
    <property type="entry name" value="TARGET OF RAPAMYCIN COMPLEX 2 SUBUNIT MAPKAP1"/>
    <property type="match status" value="1"/>
</dbReference>
<sequence length="519" mass="59125">MATYNNTHWLLSHIRNSFISTDDTGLSETVMLLEDIPHQYAHLHKQALREQHSAGRVPDTNPEDVFGLKQKKFESFYCYPGLDDSDDEEMDALSQSYEIQMDQDIGFHRQRSNTAQKLERMDIARRKAAKVKSVKYECAVQQNDKKDDELFTRKDVSSMEMSGTEVGKSLLSQQLENFPKMPQNKFLEFAKYDGTSQTEVATKTFKIFLTMLPENQKAYPMQVCVLATAKIQDFIGLICYKCSLAYPEVGLRSIRHYGLFMTEEDGEIDMDFPPLDVREQCAKFCFSHLAIAERKASEIQTQSSFSQSSTIVSDERTRSITSDLGETGSQSKLSPIEPSTSEFRGITPKQKEDLDKMKDHTSKLDAPLYRAFNVYMVHKARIKTEVQLGISGDKLEIDPIQQKSSKLWPRQKPANHSMDSVAHCSIVDRKSSKSVVRIVYSAVPYAQSLTVSGTDYVTSSPTIRQHQQHQQQSRVPQFKTYDIETDPTSALDIVEKINNILEVRSSPVRREYIASRSSH</sequence>
<feature type="domain" description="SIN1-type PH" evidence="5">
    <location>
        <begin position="368"/>
        <end position="502"/>
    </location>
</feature>
<name>A0ABM1YPY7_AEDAL</name>
<evidence type="ECO:0000259" key="4">
    <source>
        <dbReference type="Pfam" id="PF16978"/>
    </source>
</evidence>
<organism evidence="6 7">
    <name type="scientific">Aedes albopictus</name>
    <name type="common">Asian tiger mosquito</name>
    <name type="synonym">Stegomyia albopicta</name>
    <dbReference type="NCBI Taxonomy" id="7160"/>
    <lineage>
        <taxon>Eukaryota</taxon>
        <taxon>Metazoa</taxon>
        <taxon>Ecdysozoa</taxon>
        <taxon>Arthropoda</taxon>
        <taxon>Hexapoda</taxon>
        <taxon>Insecta</taxon>
        <taxon>Pterygota</taxon>
        <taxon>Neoptera</taxon>
        <taxon>Endopterygota</taxon>
        <taxon>Diptera</taxon>
        <taxon>Nematocera</taxon>
        <taxon>Culicoidea</taxon>
        <taxon>Culicidae</taxon>
        <taxon>Culicinae</taxon>
        <taxon>Aedini</taxon>
        <taxon>Aedes</taxon>
        <taxon>Stegomyia</taxon>
    </lineage>
</organism>
<proteinExistence type="inferred from homology"/>
<dbReference type="PANTHER" id="PTHR13335">
    <property type="entry name" value="TARGET OF RAPAMYCIN COMPLEX 2 SUBUNIT MAPKAP1"/>
    <property type="match status" value="1"/>
</dbReference>
<dbReference type="EnsemblMetazoa" id="AALFPA23_011098.R15681">
    <property type="protein sequence ID" value="AALFPA23_011098.P15681"/>
    <property type="gene ID" value="AALFPA23_011098"/>
</dbReference>
<feature type="region of interest" description="Disordered" evidence="2">
    <location>
        <begin position="307"/>
        <end position="356"/>
    </location>
</feature>
<dbReference type="Pfam" id="PF16978">
    <property type="entry name" value="CRIM"/>
    <property type="match status" value="1"/>
</dbReference>
<accession>A0ABM1YPY7</accession>
<dbReference type="Pfam" id="PF16979">
    <property type="entry name" value="SIN1_PH"/>
    <property type="match status" value="1"/>
</dbReference>
<comment type="similarity">
    <text evidence="1">Belongs to the SIN1 family.</text>
</comment>
<evidence type="ECO:0000313" key="6">
    <source>
        <dbReference type="EnsemblMetazoa" id="AALFPA23_011098.P15681"/>
    </source>
</evidence>
<protein>
    <recommendedName>
        <fullName evidence="8">Target of rapamycin complex 2 subunit MAPKAP1</fullName>
    </recommendedName>
</protein>
<evidence type="ECO:0000259" key="5">
    <source>
        <dbReference type="Pfam" id="PF16979"/>
    </source>
</evidence>
<dbReference type="Proteomes" id="UP000069940">
    <property type="component" value="Unassembled WGS sequence"/>
</dbReference>
<evidence type="ECO:0000256" key="2">
    <source>
        <dbReference type="SAM" id="MobiDB-lite"/>
    </source>
</evidence>
<dbReference type="InterPro" id="IPR011993">
    <property type="entry name" value="PH-like_dom_sf"/>
</dbReference>
<feature type="compositionally biased region" description="Polar residues" evidence="2">
    <location>
        <begin position="319"/>
        <end position="342"/>
    </location>
</feature>
<dbReference type="InterPro" id="IPR031313">
    <property type="entry name" value="Sin1_PH_dom"/>
</dbReference>
<reference evidence="6" key="2">
    <citation type="submission" date="2025-05" db="UniProtKB">
        <authorList>
            <consortium name="EnsemblMetazoa"/>
        </authorList>
    </citation>
    <scope>IDENTIFICATION</scope>
    <source>
        <strain evidence="6">Foshan</strain>
    </source>
</reference>
<reference evidence="7" key="1">
    <citation type="journal article" date="2015" name="Proc. Natl. Acad. Sci. U.S.A.">
        <title>Genome sequence of the Asian Tiger mosquito, Aedes albopictus, reveals insights into its biology, genetics, and evolution.</title>
        <authorList>
            <person name="Chen X.G."/>
            <person name="Jiang X."/>
            <person name="Gu J."/>
            <person name="Xu M."/>
            <person name="Wu Y."/>
            <person name="Deng Y."/>
            <person name="Zhang C."/>
            <person name="Bonizzoni M."/>
            <person name="Dermauw W."/>
            <person name="Vontas J."/>
            <person name="Armbruster P."/>
            <person name="Huang X."/>
            <person name="Yang Y."/>
            <person name="Zhang H."/>
            <person name="He W."/>
            <person name="Peng H."/>
            <person name="Liu Y."/>
            <person name="Wu K."/>
            <person name="Chen J."/>
            <person name="Lirakis M."/>
            <person name="Topalis P."/>
            <person name="Van Leeuwen T."/>
            <person name="Hall A.B."/>
            <person name="Jiang X."/>
            <person name="Thorpe C."/>
            <person name="Mueller R.L."/>
            <person name="Sun C."/>
            <person name="Waterhouse R.M."/>
            <person name="Yan G."/>
            <person name="Tu Z.J."/>
            <person name="Fang X."/>
            <person name="James A.A."/>
        </authorList>
    </citation>
    <scope>NUCLEOTIDE SEQUENCE [LARGE SCALE GENOMIC DNA]</scope>
    <source>
        <strain evidence="7">Foshan</strain>
    </source>
</reference>
<evidence type="ECO:0000313" key="7">
    <source>
        <dbReference type="Proteomes" id="UP000069940"/>
    </source>
</evidence>
<dbReference type="Pfam" id="PF05422">
    <property type="entry name" value="SIN1"/>
    <property type="match status" value="1"/>
</dbReference>
<dbReference type="InterPro" id="IPR031567">
    <property type="entry name" value="CRIM_dom"/>
</dbReference>
<keyword evidence="7" id="KW-1185">Reference proteome</keyword>
<dbReference type="GeneID" id="109412028"/>
<feature type="domain" description="Sin1 N-terminal" evidence="3">
    <location>
        <begin position="18"/>
        <end position="156"/>
    </location>
</feature>
<evidence type="ECO:0000256" key="1">
    <source>
        <dbReference type="ARBA" id="ARBA00009407"/>
    </source>
</evidence>
<feature type="domain" description="CRIM" evidence="4">
    <location>
        <begin position="168"/>
        <end position="302"/>
    </location>
</feature>
<dbReference type="Gene3D" id="2.30.29.30">
    <property type="entry name" value="Pleckstrin-homology domain (PH domain)/Phosphotyrosine-binding domain (PTB)"/>
    <property type="match status" value="1"/>
</dbReference>
<dbReference type="InterPro" id="IPR032679">
    <property type="entry name" value="Sin1_N"/>
</dbReference>
<evidence type="ECO:0008006" key="8">
    <source>
        <dbReference type="Google" id="ProtNLM"/>
    </source>
</evidence>